<gene>
    <name evidence="3" type="ORF">HPULCUR_009357</name>
</gene>
<evidence type="ECO:0000256" key="2">
    <source>
        <dbReference type="SAM" id="SignalP"/>
    </source>
</evidence>
<feature type="region of interest" description="Disordered" evidence="1">
    <location>
        <begin position="28"/>
        <end position="62"/>
    </location>
</feature>
<evidence type="ECO:0000313" key="4">
    <source>
        <dbReference type="Proteomes" id="UP001476247"/>
    </source>
</evidence>
<accession>A0ABP9YC43</accession>
<feature type="signal peptide" evidence="2">
    <location>
        <begin position="1"/>
        <end position="20"/>
    </location>
</feature>
<feature type="region of interest" description="Disordered" evidence="1">
    <location>
        <begin position="285"/>
        <end position="312"/>
    </location>
</feature>
<evidence type="ECO:0000256" key="1">
    <source>
        <dbReference type="SAM" id="MobiDB-lite"/>
    </source>
</evidence>
<sequence>MKFSLATISAAVLAISTVSGAAIIDKRQEPTQDPAQDPAQEPTQDPNQDPNQQDPNQQNATTPDFAALTGIWYLTGVTQNIWDAYGIVQKTMNIEINCPQFNISQGGAENSFDALVSTFLTQNTTDVGANASAASVFTLQDGDSTANATANEFLWTAFASQLFVNENQWKNFTSGGKNTEAAPGGSVAIPGTRPLEANVYTKFIDSNAEPGSDKAENIDTVFIWATEAKFHDVPKTKRAEEIYGAILSKTPSIAEDVFNKTLALLPAQVVSNNASLVLLDDSCKADNEDQNADQNTDQNADQNNDQANQPPQ</sequence>
<name>A0ABP9YC43_9FUNG</name>
<dbReference type="EMBL" id="BAABUJ010000031">
    <property type="protein sequence ID" value="GAA5803872.1"/>
    <property type="molecule type" value="Genomic_DNA"/>
</dbReference>
<protein>
    <submittedName>
        <fullName evidence="3">Uncharacterized protein</fullName>
    </submittedName>
</protein>
<evidence type="ECO:0000313" key="3">
    <source>
        <dbReference type="EMBL" id="GAA5803872.1"/>
    </source>
</evidence>
<feature type="compositionally biased region" description="Low complexity" evidence="1">
    <location>
        <begin position="44"/>
        <end position="59"/>
    </location>
</feature>
<reference evidence="3 4" key="1">
    <citation type="submission" date="2024-04" db="EMBL/GenBank/DDBJ databases">
        <title>genome sequences of Mucor flavus KT1a and Helicostylum pulchrum KT1b strains isolation_sourced from the surface of a dry-aged beef.</title>
        <authorList>
            <person name="Toyotome T."/>
            <person name="Hosono M."/>
            <person name="Torimaru M."/>
            <person name="Fukuda K."/>
            <person name="Mikami N."/>
        </authorList>
    </citation>
    <scope>NUCLEOTIDE SEQUENCE [LARGE SCALE GENOMIC DNA]</scope>
    <source>
        <strain evidence="3 4">KT1b</strain>
    </source>
</reference>
<organism evidence="3 4">
    <name type="scientific">Helicostylum pulchrum</name>
    <dbReference type="NCBI Taxonomy" id="562976"/>
    <lineage>
        <taxon>Eukaryota</taxon>
        <taxon>Fungi</taxon>
        <taxon>Fungi incertae sedis</taxon>
        <taxon>Mucoromycota</taxon>
        <taxon>Mucoromycotina</taxon>
        <taxon>Mucoromycetes</taxon>
        <taxon>Mucorales</taxon>
        <taxon>Mucorineae</taxon>
        <taxon>Mucoraceae</taxon>
        <taxon>Helicostylum</taxon>
    </lineage>
</organism>
<comment type="caution">
    <text evidence="3">The sequence shown here is derived from an EMBL/GenBank/DDBJ whole genome shotgun (WGS) entry which is preliminary data.</text>
</comment>
<feature type="chain" id="PRO_5045117795" evidence="2">
    <location>
        <begin position="21"/>
        <end position="312"/>
    </location>
</feature>
<keyword evidence="2" id="KW-0732">Signal</keyword>
<feature type="compositionally biased region" description="Low complexity" evidence="1">
    <location>
        <begin position="292"/>
        <end position="312"/>
    </location>
</feature>
<keyword evidence="4" id="KW-1185">Reference proteome</keyword>
<proteinExistence type="predicted"/>
<dbReference type="Proteomes" id="UP001476247">
    <property type="component" value="Unassembled WGS sequence"/>
</dbReference>